<proteinExistence type="predicted"/>
<accession>A0A973W808</accession>
<reference evidence="1" key="1">
    <citation type="submission" date="2020-06" db="EMBL/GenBank/DDBJ databases">
        <title>Whole Genome Sequence of Bradyrhizobium sp. Strain 1S1.</title>
        <authorList>
            <person name="Bromfield E.S.P."/>
            <person name="Cloutier S."/>
        </authorList>
    </citation>
    <scope>NUCLEOTIDE SEQUENCE [LARGE SCALE GENOMIC DNA]</scope>
    <source>
        <strain evidence="1">1S1</strain>
    </source>
</reference>
<dbReference type="EMBL" id="JAAOLE020000001">
    <property type="protein sequence ID" value="NVI49297.1"/>
    <property type="molecule type" value="Genomic_DNA"/>
</dbReference>
<organism evidence="1">
    <name type="scientific">Bradyrhizobium septentrionale</name>
    <dbReference type="NCBI Taxonomy" id="1404411"/>
    <lineage>
        <taxon>Bacteria</taxon>
        <taxon>Pseudomonadati</taxon>
        <taxon>Pseudomonadota</taxon>
        <taxon>Alphaproteobacteria</taxon>
        <taxon>Hyphomicrobiales</taxon>
        <taxon>Nitrobacteraceae</taxon>
        <taxon>Bradyrhizobium</taxon>
    </lineage>
</organism>
<comment type="caution">
    <text evidence="1">The sequence shown here is derived from an EMBL/GenBank/DDBJ whole genome shotgun (WGS) entry which is preliminary data.</text>
</comment>
<dbReference type="AlphaFoldDB" id="A0A973W808"/>
<evidence type="ECO:0000313" key="1">
    <source>
        <dbReference type="EMBL" id="NVI49297.1"/>
    </source>
</evidence>
<gene>
    <name evidence="1" type="ORF">HAP48_041980</name>
</gene>
<dbReference type="RefSeq" id="WP_176399264.1">
    <property type="nucleotide sequence ID" value="NZ_CP088285.1"/>
</dbReference>
<name>A0A973W808_9BRAD</name>
<sequence>MDRSSQQGAQIGPLLLFREAGMTKPNSSKPTVSSTTAVIVFGLDPTGKPKAGRFPGKDATLARKAALALKLAVCKVNRPRLVELVTRIPLGRLHAQGRAFLPFIRPDLYQELAAAANPSMAAAAKLGPNVSMAPEAKPPKDRTSIAAGDLVLCSEGVEEGYWEAIVTERDGDNLVCRFRDYPRLPLFKCTVQAVALMHGG</sequence>
<protein>
    <submittedName>
        <fullName evidence="1">Uncharacterized protein</fullName>
    </submittedName>
</protein>